<reference evidence="3 4" key="1">
    <citation type="journal article" date="2012" name="Appl. Environ. Microbiol.">
        <title>Genome Sequence of Thermotolerant Bacillus methanolicus: Features and Regulation Related to Methylotrophy and Production of L-Lysine and L-Glutamate from Methanol.</title>
        <authorList>
            <person name="Heggeset T.M."/>
            <person name="Krog A."/>
            <person name="Balzer S."/>
            <person name="Wentzel A."/>
            <person name="Ellingsen T.E."/>
            <person name="Brautaset T."/>
        </authorList>
    </citation>
    <scope>NUCLEOTIDE SEQUENCE [LARGE SCALE GENOMIC DNA]</scope>
    <source>
        <strain evidence="3 4">PB1</strain>
    </source>
</reference>
<dbReference type="EMBL" id="AFEU01000003">
    <property type="protein sequence ID" value="EIJ79173.1"/>
    <property type="molecule type" value="Genomic_DNA"/>
</dbReference>
<dbReference type="SUPFAM" id="SSF47413">
    <property type="entry name" value="lambda repressor-like DNA-binding domains"/>
    <property type="match status" value="1"/>
</dbReference>
<gene>
    <name evidence="3" type="ORF">PB1_16489</name>
</gene>
<protein>
    <submittedName>
        <fullName evidence="3">Immunity repressor protein</fullName>
    </submittedName>
</protein>
<dbReference type="RefSeq" id="WP_004438676.1">
    <property type="nucleotide sequence ID" value="NZ_AFEU01000003.1"/>
</dbReference>
<dbReference type="InterPro" id="IPR001387">
    <property type="entry name" value="Cro/C1-type_HTH"/>
</dbReference>
<accession>I3DY52</accession>
<name>I3DY52_BACMT</name>
<dbReference type="PATRIC" id="fig|997296.3.peg.3471"/>
<dbReference type="GO" id="GO:0003677">
    <property type="term" value="F:DNA binding"/>
    <property type="evidence" value="ECO:0007669"/>
    <property type="project" value="UniProtKB-KW"/>
</dbReference>
<dbReference type="CDD" id="cd00093">
    <property type="entry name" value="HTH_XRE"/>
    <property type="match status" value="1"/>
</dbReference>
<dbReference type="InterPro" id="IPR010982">
    <property type="entry name" value="Lambda_DNA-bd_dom_sf"/>
</dbReference>
<dbReference type="Proteomes" id="UP000010523">
    <property type="component" value="Unassembled WGS sequence"/>
</dbReference>
<dbReference type="PANTHER" id="PTHR46558:SF11">
    <property type="entry name" value="HTH-TYPE TRANSCRIPTIONAL REGULATOR XRE"/>
    <property type="match status" value="1"/>
</dbReference>
<dbReference type="Pfam" id="PF01381">
    <property type="entry name" value="HTH_3"/>
    <property type="match status" value="1"/>
</dbReference>
<dbReference type="STRING" id="997296.PB1_16489"/>
<dbReference type="PROSITE" id="PS50943">
    <property type="entry name" value="HTH_CROC1"/>
    <property type="match status" value="1"/>
</dbReference>
<dbReference type="Gene3D" id="1.10.260.40">
    <property type="entry name" value="lambda repressor-like DNA-binding domains"/>
    <property type="match status" value="1"/>
</dbReference>
<dbReference type="AlphaFoldDB" id="I3DY52"/>
<dbReference type="SMART" id="SM00530">
    <property type="entry name" value="HTH_XRE"/>
    <property type="match status" value="1"/>
</dbReference>
<comment type="caution">
    <text evidence="3">The sequence shown here is derived from an EMBL/GenBank/DDBJ whole genome shotgun (WGS) entry which is preliminary data.</text>
</comment>
<proteinExistence type="predicted"/>
<dbReference type="OrthoDB" id="5190137at2"/>
<keyword evidence="1" id="KW-0238">DNA-binding</keyword>
<organism evidence="3 4">
    <name type="scientific">Bacillus methanolicus PB1</name>
    <dbReference type="NCBI Taxonomy" id="997296"/>
    <lineage>
        <taxon>Bacteria</taxon>
        <taxon>Bacillati</taxon>
        <taxon>Bacillota</taxon>
        <taxon>Bacilli</taxon>
        <taxon>Bacillales</taxon>
        <taxon>Bacillaceae</taxon>
        <taxon>Bacillus</taxon>
    </lineage>
</organism>
<evidence type="ECO:0000313" key="4">
    <source>
        <dbReference type="Proteomes" id="UP000010523"/>
    </source>
</evidence>
<keyword evidence="4" id="KW-1185">Reference proteome</keyword>
<evidence type="ECO:0000313" key="3">
    <source>
        <dbReference type="EMBL" id="EIJ79173.1"/>
    </source>
</evidence>
<evidence type="ECO:0000256" key="1">
    <source>
        <dbReference type="ARBA" id="ARBA00023125"/>
    </source>
</evidence>
<sequence>MIGDRLKKLRGKRSQEEIAQKIGISRARLSHYETGRSEPDSETLKKLADFYGVSTDYLLGSENAKKPSDDLPPLTEKDERDIARDLEKMLNDLENKEALSFHGEPMDEETKEALRLSLESSLRFAKQLAKQKFTPKKYRKED</sequence>
<dbReference type="eggNOG" id="COG1396">
    <property type="taxonomic scope" value="Bacteria"/>
</dbReference>
<feature type="domain" description="HTH cro/C1-type" evidence="2">
    <location>
        <begin position="6"/>
        <end position="58"/>
    </location>
</feature>
<dbReference type="PANTHER" id="PTHR46558">
    <property type="entry name" value="TRACRIPTIONAL REGULATORY PROTEIN-RELATED-RELATED"/>
    <property type="match status" value="1"/>
</dbReference>
<evidence type="ECO:0000259" key="2">
    <source>
        <dbReference type="PROSITE" id="PS50943"/>
    </source>
</evidence>